<dbReference type="Pfam" id="PF03171">
    <property type="entry name" value="2OG-FeII_Oxy"/>
    <property type="match status" value="1"/>
</dbReference>
<evidence type="ECO:0000256" key="3">
    <source>
        <dbReference type="RuleBase" id="RU003682"/>
    </source>
</evidence>
<comment type="similarity">
    <text evidence="3">Belongs to the iron/ascorbate-dependent oxidoreductase family.</text>
</comment>
<dbReference type="GO" id="GO:0046872">
    <property type="term" value="F:metal ion binding"/>
    <property type="evidence" value="ECO:0007669"/>
    <property type="project" value="UniProtKB-KW"/>
</dbReference>
<comment type="caution">
    <text evidence="6">The sequence shown here is derived from an EMBL/GenBank/DDBJ whole genome shotgun (WGS) entry which is preliminary data.</text>
</comment>
<dbReference type="Gene3D" id="2.60.120.330">
    <property type="entry name" value="B-lactam Antibiotic, Isopenicillin N Synthase, Chain"/>
    <property type="match status" value="1"/>
</dbReference>
<dbReference type="InterPro" id="IPR005123">
    <property type="entry name" value="Oxoglu/Fe-dep_dioxygenase_dom"/>
</dbReference>
<dbReference type="PANTHER" id="PTHR47990">
    <property type="entry name" value="2-OXOGLUTARATE (2OG) AND FE(II)-DEPENDENT OXYGENASE SUPERFAMILY PROTEIN-RELATED"/>
    <property type="match status" value="1"/>
</dbReference>
<organism evidence="6 7">
    <name type="scientific">Cryobacterium algoritolerans</name>
    <dbReference type="NCBI Taxonomy" id="1259184"/>
    <lineage>
        <taxon>Bacteria</taxon>
        <taxon>Bacillati</taxon>
        <taxon>Actinomycetota</taxon>
        <taxon>Actinomycetes</taxon>
        <taxon>Micrococcales</taxon>
        <taxon>Microbacteriaceae</taxon>
        <taxon>Cryobacterium</taxon>
    </lineage>
</organism>
<accession>A0A4R8WUC5</accession>
<name>A0A4R8WUC5_9MICO</name>
<keyword evidence="2" id="KW-0045">Antibiotic biosynthesis</keyword>
<feature type="domain" description="Fe2OG dioxygenase" evidence="5">
    <location>
        <begin position="185"/>
        <end position="287"/>
    </location>
</feature>
<dbReference type="PROSITE" id="PS51471">
    <property type="entry name" value="FE2OG_OXY"/>
    <property type="match status" value="1"/>
</dbReference>
<dbReference type="EMBL" id="SOFP01000047">
    <property type="protein sequence ID" value="TFC14686.1"/>
    <property type="molecule type" value="Genomic_DNA"/>
</dbReference>
<feature type="region of interest" description="Disordered" evidence="4">
    <location>
        <begin position="1"/>
        <end position="23"/>
    </location>
</feature>
<reference evidence="6 7" key="1">
    <citation type="submission" date="2019-03" db="EMBL/GenBank/DDBJ databases">
        <title>Genomics of glacier-inhabiting Cryobacterium strains.</title>
        <authorList>
            <person name="Liu Q."/>
            <person name="Xin Y.-H."/>
        </authorList>
    </citation>
    <scope>NUCLEOTIDE SEQUENCE [LARGE SCALE GENOMIC DNA]</scope>
    <source>
        <strain evidence="6 7">MDT1-3</strain>
    </source>
</reference>
<evidence type="ECO:0000256" key="1">
    <source>
        <dbReference type="ARBA" id="ARBA00004792"/>
    </source>
</evidence>
<evidence type="ECO:0000259" key="5">
    <source>
        <dbReference type="PROSITE" id="PS51471"/>
    </source>
</evidence>
<proteinExistence type="inferred from homology"/>
<keyword evidence="3" id="KW-0479">Metal-binding</keyword>
<dbReference type="InterPro" id="IPR027443">
    <property type="entry name" value="IPNS-like_sf"/>
</dbReference>
<dbReference type="InterPro" id="IPR050231">
    <property type="entry name" value="Iron_ascorbate_oxido_reductase"/>
</dbReference>
<dbReference type="PRINTS" id="PR00682">
    <property type="entry name" value="IPNSYNTHASE"/>
</dbReference>
<dbReference type="OrthoDB" id="21825at2"/>
<sequence length="344" mass="37755">MKDADTMTSDSTTTPVTPGLPVLDLSRLDRGEAEAERFRIELREATHEYGFFYLTGHGVPADLVDRVMRTARAFFDLPEGDKMAIENLRSPQFRGYTRVGGELTQGNVDWREQIDIGPERPQVAGGADYLRLEGPNQWPATLPELRAVMTLWREELNAVALRLMRAWALSLGADEHVFDAAFAEKPFTLIKIVRYPGKSDPTPRQGVGAHKDSGVLTLLYVEPGKGGLQVEKDSGWIDAPPLDGAFVVNIGELLEVATDGYLKATVHRVISPLIGDDRISIPFFFGPALDTTIPLLALPESLQAPGITVDPENPIFTTYGENALKSRLRAHPDVAAIHHADLLG</sequence>
<evidence type="ECO:0000256" key="2">
    <source>
        <dbReference type="ARBA" id="ARBA00023194"/>
    </source>
</evidence>
<dbReference type="GO" id="GO:0016491">
    <property type="term" value="F:oxidoreductase activity"/>
    <property type="evidence" value="ECO:0007669"/>
    <property type="project" value="UniProtKB-KW"/>
</dbReference>
<dbReference type="GO" id="GO:0017000">
    <property type="term" value="P:antibiotic biosynthetic process"/>
    <property type="evidence" value="ECO:0007669"/>
    <property type="project" value="UniProtKB-KW"/>
</dbReference>
<dbReference type="Proteomes" id="UP000298412">
    <property type="component" value="Unassembled WGS sequence"/>
</dbReference>
<protein>
    <submittedName>
        <fullName evidence="6">Isopenicillin N synthase family oxygenase</fullName>
    </submittedName>
</protein>
<keyword evidence="3" id="KW-0408">Iron</keyword>
<evidence type="ECO:0000256" key="4">
    <source>
        <dbReference type="SAM" id="MobiDB-lite"/>
    </source>
</evidence>
<dbReference type="InterPro" id="IPR044861">
    <property type="entry name" value="IPNS-like_FE2OG_OXY"/>
</dbReference>
<dbReference type="Pfam" id="PF14226">
    <property type="entry name" value="DIOX_N"/>
    <property type="match status" value="1"/>
</dbReference>
<evidence type="ECO:0000313" key="7">
    <source>
        <dbReference type="Proteomes" id="UP000298412"/>
    </source>
</evidence>
<dbReference type="InterPro" id="IPR026992">
    <property type="entry name" value="DIOX_N"/>
</dbReference>
<evidence type="ECO:0000313" key="6">
    <source>
        <dbReference type="EMBL" id="TFC14686.1"/>
    </source>
</evidence>
<dbReference type="SUPFAM" id="SSF51197">
    <property type="entry name" value="Clavaminate synthase-like"/>
    <property type="match status" value="1"/>
</dbReference>
<comment type="pathway">
    <text evidence="1">Antibiotic biosynthesis.</text>
</comment>
<gene>
    <name evidence="6" type="ORF">E3O19_10885</name>
</gene>
<keyword evidence="3" id="KW-0560">Oxidoreductase</keyword>
<keyword evidence="7" id="KW-1185">Reference proteome</keyword>
<dbReference type="AlphaFoldDB" id="A0A4R8WUC5"/>